<dbReference type="GO" id="GO:0032040">
    <property type="term" value="C:small-subunit processome"/>
    <property type="evidence" value="ECO:0007669"/>
    <property type="project" value="InterPro"/>
</dbReference>
<evidence type="ECO:0000256" key="6">
    <source>
        <dbReference type="ARBA" id="ARBA00023163"/>
    </source>
</evidence>
<evidence type="ECO:0000313" key="11">
    <source>
        <dbReference type="Proteomes" id="UP001230268"/>
    </source>
</evidence>
<keyword evidence="6" id="KW-0804">Transcription</keyword>
<evidence type="ECO:0000256" key="3">
    <source>
        <dbReference type="ARBA" id="ARBA00022552"/>
    </source>
</evidence>
<dbReference type="Gene3D" id="2.130.10.10">
    <property type="entry name" value="YVTN repeat-like/Quinoprotein amine dehydrogenase"/>
    <property type="match status" value="1"/>
</dbReference>
<dbReference type="InterPro" id="IPR015943">
    <property type="entry name" value="WD40/YVTN_repeat-like_dom_sf"/>
</dbReference>
<dbReference type="GO" id="GO:0003723">
    <property type="term" value="F:RNA binding"/>
    <property type="evidence" value="ECO:0007669"/>
    <property type="project" value="InterPro"/>
</dbReference>
<dbReference type="Pfam" id="PF23869">
    <property type="entry name" value="Beta-prop_WDR75_1st"/>
    <property type="match status" value="1"/>
</dbReference>
<keyword evidence="7" id="KW-0539">Nucleus</keyword>
<gene>
    <name evidence="10" type="ORF">BgAZ_400730</name>
</gene>
<proteinExistence type="predicted"/>
<dbReference type="PANTHER" id="PTHR44215:SF1">
    <property type="entry name" value="WD REPEAT-CONTAINING PROTEIN 75"/>
    <property type="match status" value="1"/>
</dbReference>
<keyword evidence="5" id="KW-0677">Repeat</keyword>
<dbReference type="InterPro" id="IPR001680">
    <property type="entry name" value="WD40_rpt"/>
</dbReference>
<organism evidence="10 11">
    <name type="scientific">Babesia gibsoni</name>
    <dbReference type="NCBI Taxonomy" id="33632"/>
    <lineage>
        <taxon>Eukaryota</taxon>
        <taxon>Sar</taxon>
        <taxon>Alveolata</taxon>
        <taxon>Apicomplexa</taxon>
        <taxon>Aconoidasida</taxon>
        <taxon>Piroplasmida</taxon>
        <taxon>Babesiidae</taxon>
        <taxon>Babesia</taxon>
    </lineage>
</organism>
<keyword evidence="11" id="KW-1185">Reference proteome</keyword>
<dbReference type="PROSITE" id="PS50082">
    <property type="entry name" value="WD_REPEATS_2"/>
    <property type="match status" value="1"/>
</dbReference>
<dbReference type="InterPro" id="IPR053826">
    <property type="entry name" value="WDR75"/>
</dbReference>
<evidence type="ECO:0000313" key="10">
    <source>
        <dbReference type="EMBL" id="KAK1442043.1"/>
    </source>
</evidence>
<comment type="caution">
    <text evidence="10">The sequence shown here is derived from an EMBL/GenBank/DDBJ whole genome shotgun (WGS) entry which is preliminary data.</text>
</comment>
<comment type="subcellular location">
    <subcellularLocation>
        <location evidence="1">Nucleus</location>
        <location evidence="1">Nucleolus</location>
    </subcellularLocation>
</comment>
<dbReference type="InterPro" id="IPR036322">
    <property type="entry name" value="WD40_repeat_dom_sf"/>
</dbReference>
<protein>
    <submittedName>
        <fullName evidence="10">Wd repeat-containing protein 75</fullName>
    </submittedName>
</protein>
<dbReference type="AlphaFoldDB" id="A0AAD8LMC0"/>
<dbReference type="SMART" id="SM00320">
    <property type="entry name" value="WD40"/>
    <property type="match status" value="3"/>
</dbReference>
<dbReference type="SUPFAM" id="SSF50978">
    <property type="entry name" value="WD40 repeat-like"/>
    <property type="match status" value="2"/>
</dbReference>
<dbReference type="GO" id="GO:0006364">
    <property type="term" value="P:rRNA processing"/>
    <property type="evidence" value="ECO:0007669"/>
    <property type="project" value="UniProtKB-KW"/>
</dbReference>
<dbReference type="Proteomes" id="UP001230268">
    <property type="component" value="Unassembled WGS sequence"/>
</dbReference>
<accession>A0AAD8LMC0</accession>
<reference evidence="10" key="1">
    <citation type="submission" date="2023-08" db="EMBL/GenBank/DDBJ databases">
        <title>Draft sequence of the Babesia gibsoni genome.</title>
        <authorList>
            <person name="Yamagishi J.Y."/>
            <person name="Xuan X.X."/>
        </authorList>
    </citation>
    <scope>NUCLEOTIDE SEQUENCE</scope>
    <source>
        <strain evidence="10">Azabu</strain>
    </source>
</reference>
<evidence type="ECO:0000256" key="8">
    <source>
        <dbReference type="PROSITE-ProRule" id="PRU00221"/>
    </source>
</evidence>
<evidence type="ECO:0000256" key="9">
    <source>
        <dbReference type="SAM" id="MobiDB-lite"/>
    </source>
</evidence>
<evidence type="ECO:0000256" key="1">
    <source>
        <dbReference type="ARBA" id="ARBA00004604"/>
    </source>
</evidence>
<evidence type="ECO:0000256" key="5">
    <source>
        <dbReference type="ARBA" id="ARBA00022737"/>
    </source>
</evidence>
<evidence type="ECO:0000256" key="7">
    <source>
        <dbReference type="ARBA" id="ARBA00023242"/>
    </source>
</evidence>
<dbReference type="GO" id="GO:0045943">
    <property type="term" value="P:positive regulation of transcription by RNA polymerase I"/>
    <property type="evidence" value="ECO:0007669"/>
    <property type="project" value="InterPro"/>
</dbReference>
<dbReference type="EMBL" id="JAVEPI010000004">
    <property type="protein sequence ID" value="KAK1442043.1"/>
    <property type="molecule type" value="Genomic_DNA"/>
</dbReference>
<feature type="repeat" description="WD" evidence="8">
    <location>
        <begin position="395"/>
        <end position="436"/>
    </location>
</feature>
<keyword evidence="3" id="KW-0698">rRNA processing</keyword>
<name>A0AAD8LMC0_BABGI</name>
<keyword evidence="4 8" id="KW-0853">WD repeat</keyword>
<dbReference type="PROSITE" id="PS50294">
    <property type="entry name" value="WD_REPEATS_REGION"/>
    <property type="match status" value="1"/>
</dbReference>
<sequence>MDSDRKRRATASPEPRASDAPTPSPDHATDLSKGIRDLAKVAAGYIVGERPALLRRDGYISVINNQKCTLYDCKEANKLYDTDTQTDMIVSCDSYAYNEDIDLLFTASYDGILKIYIVKSHEKELPQNALLATFHICPKGLLSVKVSKATGDLIFVYIANDSYSETVVTRMTIDYDTLIHTEEDFDVNIPIVLQYSIGVGNAKENGKEDVGGDNTNIAKRGKCDVNLPIEATENGTNRQVHGNTDALCKEFVKEVKPLCSLPSRVDVFATDTDLRAIAFAIGKTAIVLNMVKNRIVFFECFASISCMAFFTADSFAVGDSRGRISVYNIDLSTEAQTADNLVVACDIPQDKFELNASYLKKILLAFHSSLANPGDIRDSKEFRKFKKITSSVNTLIWHAHGVNCLSFNSDGTMLLSGGEEGVLVIWYLNSGAKKFVTRIGSAIFHILCQREHGMYILCCEANEILFVDPFALCIRKRVAGVTVAINIGTKVNKEINALSLPDNETSRVIMPVGNADINKAHVCMTVVGDPTIPLIQHWPTNLTESLTQSNGDNEVIVGGNVAIYARSNKLQIYNYIHDREVGSLLLKNVNILSRQDDEFGQDWYLEELLISNDGFVVVTVQSRNVLNNLSTTNERGTTSVLPEFEHEVLTNNRKGLIKFWIKQKGGESDGYVMGNYIEHTKISNPHSHKTTSIRQISDKYAFITTSLDSEFKLWNMIRKRILKSDNVFETYKSLDINDSDYQVDITDPESYMWVCVAVGSYKNMPCYASAITDAGRLLAISHDVVVTFWKVSISQTTVDLVGAVPLPNDEKPNVADEIRQESGAYQHLTFLYPNQPRLLIYSKRSKLCVLDFIRGETLWNYPIARGQVVDRIVHSPQMPNLLVVSSSCVDEASFGCYGILEMFWLKYDQKEGLAVEQFYRAKREISRVVLNMCLSPAAFGYNRHNKRSDKVAPIVPVLSQNALVSTLVLLTANLNLETVIIMSDLYGVEKPKVIDISNLPCQQSLPRKALKLTRSHQFDLITQLIAVSKAAREASGAKKRVKFNISDQLCKSSELRYRVKHPLPKSVLDVVVDPGCPTSALPPPNVILNRLLHLVTIKHERQN</sequence>
<feature type="region of interest" description="Disordered" evidence="9">
    <location>
        <begin position="1"/>
        <end position="31"/>
    </location>
</feature>
<evidence type="ECO:0000256" key="4">
    <source>
        <dbReference type="ARBA" id="ARBA00022574"/>
    </source>
</evidence>
<dbReference type="GO" id="GO:2000234">
    <property type="term" value="P:positive regulation of rRNA processing"/>
    <property type="evidence" value="ECO:0007669"/>
    <property type="project" value="TreeGrafter"/>
</dbReference>
<keyword evidence="2" id="KW-0690">Ribosome biogenesis</keyword>
<dbReference type="PANTHER" id="PTHR44215">
    <property type="entry name" value="WD REPEAT-CONTAINING PROTEIN 75"/>
    <property type="match status" value="1"/>
</dbReference>
<evidence type="ECO:0000256" key="2">
    <source>
        <dbReference type="ARBA" id="ARBA00022517"/>
    </source>
</evidence>